<dbReference type="Pfam" id="PF01243">
    <property type="entry name" value="PNPOx_N"/>
    <property type="match status" value="1"/>
</dbReference>
<dbReference type="EMBL" id="BPRB01000410">
    <property type="protein sequence ID" value="GJE62790.1"/>
    <property type="molecule type" value="Genomic_DNA"/>
</dbReference>
<dbReference type="Proteomes" id="UP001055057">
    <property type="component" value="Unassembled WGS sequence"/>
</dbReference>
<dbReference type="Gene3D" id="2.30.110.10">
    <property type="entry name" value="Electron Transport, Fmn-binding Protein, Chain A"/>
    <property type="match status" value="1"/>
</dbReference>
<reference evidence="2" key="1">
    <citation type="journal article" date="2021" name="Front. Microbiol.">
        <title>Comprehensive Comparative Genomics and Phenotyping of Methylobacterium Species.</title>
        <authorList>
            <person name="Alessa O."/>
            <person name="Ogura Y."/>
            <person name="Fujitani Y."/>
            <person name="Takami H."/>
            <person name="Hayashi T."/>
            <person name="Sahin N."/>
            <person name="Tani A."/>
        </authorList>
    </citation>
    <scope>NUCLEOTIDE SEQUENCE</scope>
    <source>
        <strain evidence="2">DSM 23632</strain>
    </source>
</reference>
<dbReference type="InterPro" id="IPR011576">
    <property type="entry name" value="Pyridox_Oxase_N"/>
</dbReference>
<keyword evidence="3" id="KW-1185">Reference proteome</keyword>
<gene>
    <name evidence="2" type="ORF">MPOCJGCO_4926</name>
</gene>
<dbReference type="PANTHER" id="PTHR42815">
    <property type="entry name" value="FAD-BINDING, PUTATIVE (AFU_ORTHOLOGUE AFUA_6G07600)-RELATED"/>
    <property type="match status" value="1"/>
</dbReference>
<accession>A0ABQ4U9D9</accession>
<dbReference type="PANTHER" id="PTHR42815:SF2">
    <property type="entry name" value="FAD-BINDING, PUTATIVE (AFU_ORTHOLOGUE AFUA_6G07600)-RELATED"/>
    <property type="match status" value="1"/>
</dbReference>
<organism evidence="2 3">
    <name type="scientific">Methylobacterium trifolii</name>
    <dbReference type="NCBI Taxonomy" id="1003092"/>
    <lineage>
        <taxon>Bacteria</taxon>
        <taxon>Pseudomonadati</taxon>
        <taxon>Pseudomonadota</taxon>
        <taxon>Alphaproteobacteria</taxon>
        <taxon>Hyphomicrobiales</taxon>
        <taxon>Methylobacteriaceae</taxon>
        <taxon>Methylobacterium</taxon>
    </lineage>
</organism>
<feature type="domain" description="Pyridoxamine 5'-phosphate oxidase N-terminal" evidence="1">
    <location>
        <begin position="44"/>
        <end position="142"/>
    </location>
</feature>
<proteinExistence type="predicted"/>
<evidence type="ECO:0000313" key="2">
    <source>
        <dbReference type="EMBL" id="GJE62790.1"/>
    </source>
</evidence>
<evidence type="ECO:0000313" key="3">
    <source>
        <dbReference type="Proteomes" id="UP001055057"/>
    </source>
</evidence>
<dbReference type="InterPro" id="IPR012349">
    <property type="entry name" value="Split_barrel_FMN-bd"/>
</dbReference>
<evidence type="ECO:0000259" key="1">
    <source>
        <dbReference type="Pfam" id="PF01243"/>
    </source>
</evidence>
<dbReference type="RefSeq" id="WP_238185427.1">
    <property type="nucleotide sequence ID" value="NZ_BPRB01000410.1"/>
</dbReference>
<sequence length="218" mass="24216">MRHGFFDLAFTPSVQAEQLRRGSRAAYAAAAARDHDAVAEEGLSDAEADFIAARDSFYLASVSETGWPYVQHRGGPPGFVRRLDGVTIGWAEFVGNRQYVTAGNTAVDDRVSLLFMDYPHRQRLKLLGHLHPYEPDERPDLAERLALPAYRARVERFVTVAVEAFDWNCPQHITPRFTADEVEAAAAPLHTRIAELEARLCTQGGGDARDRSLEAHDA</sequence>
<comment type="caution">
    <text evidence="2">The sequence shown here is derived from an EMBL/GenBank/DDBJ whole genome shotgun (WGS) entry which is preliminary data.</text>
</comment>
<dbReference type="SUPFAM" id="SSF50475">
    <property type="entry name" value="FMN-binding split barrel"/>
    <property type="match status" value="1"/>
</dbReference>
<protein>
    <recommendedName>
        <fullName evidence="1">Pyridoxamine 5'-phosphate oxidase N-terminal domain-containing protein</fullName>
    </recommendedName>
</protein>
<name>A0ABQ4U9D9_9HYPH</name>
<reference evidence="2" key="2">
    <citation type="submission" date="2021-08" db="EMBL/GenBank/DDBJ databases">
        <authorList>
            <person name="Tani A."/>
            <person name="Ola A."/>
            <person name="Ogura Y."/>
            <person name="Katsura K."/>
            <person name="Hayashi T."/>
        </authorList>
    </citation>
    <scope>NUCLEOTIDE SEQUENCE</scope>
    <source>
        <strain evidence="2">DSM 23632</strain>
    </source>
</reference>